<gene>
    <name evidence="2" type="ORF">OLEA9_A076362</name>
</gene>
<evidence type="ECO:0000313" key="3">
    <source>
        <dbReference type="Proteomes" id="UP000594638"/>
    </source>
</evidence>
<dbReference type="Gramene" id="OE9A076362T1">
    <property type="protein sequence ID" value="OE9A076362C1"/>
    <property type="gene ID" value="OE9A076362"/>
</dbReference>
<dbReference type="AlphaFoldDB" id="A0A8S0Q2D5"/>
<accession>A0A8S0Q2D5</accession>
<reference evidence="2 3" key="1">
    <citation type="submission" date="2019-12" db="EMBL/GenBank/DDBJ databases">
        <authorList>
            <person name="Alioto T."/>
            <person name="Alioto T."/>
            <person name="Gomez Garrido J."/>
        </authorList>
    </citation>
    <scope>NUCLEOTIDE SEQUENCE [LARGE SCALE GENOMIC DNA]</scope>
</reference>
<evidence type="ECO:0000256" key="1">
    <source>
        <dbReference type="SAM" id="MobiDB-lite"/>
    </source>
</evidence>
<protein>
    <submittedName>
        <fullName evidence="2">Uncharacterized protein</fullName>
    </submittedName>
</protein>
<name>A0A8S0Q2D5_OLEEU</name>
<dbReference type="Proteomes" id="UP000594638">
    <property type="component" value="Unassembled WGS sequence"/>
</dbReference>
<keyword evidence="3" id="KW-1185">Reference proteome</keyword>
<feature type="region of interest" description="Disordered" evidence="1">
    <location>
        <begin position="1"/>
        <end position="32"/>
    </location>
</feature>
<comment type="caution">
    <text evidence="2">The sequence shown here is derived from an EMBL/GenBank/DDBJ whole genome shotgun (WGS) entry which is preliminary data.</text>
</comment>
<sequence>MVENTPLICKSRGEIERKKGKKSSSDPSPTDDLDLTHFDLFGHTSINWRMPFSGRMEYHMDNDLRAHLGKVTTYCNFSSYATVIEGLDEEHIDILHRSFLWSFYSLKDMQFSG</sequence>
<organism evidence="2 3">
    <name type="scientific">Olea europaea subsp. europaea</name>
    <dbReference type="NCBI Taxonomy" id="158383"/>
    <lineage>
        <taxon>Eukaryota</taxon>
        <taxon>Viridiplantae</taxon>
        <taxon>Streptophyta</taxon>
        <taxon>Embryophyta</taxon>
        <taxon>Tracheophyta</taxon>
        <taxon>Spermatophyta</taxon>
        <taxon>Magnoliopsida</taxon>
        <taxon>eudicotyledons</taxon>
        <taxon>Gunneridae</taxon>
        <taxon>Pentapetalae</taxon>
        <taxon>asterids</taxon>
        <taxon>lamiids</taxon>
        <taxon>Lamiales</taxon>
        <taxon>Oleaceae</taxon>
        <taxon>Oleeae</taxon>
        <taxon>Olea</taxon>
    </lineage>
</organism>
<dbReference type="EMBL" id="CACTIH010000485">
    <property type="protein sequence ID" value="CAA2961047.1"/>
    <property type="molecule type" value="Genomic_DNA"/>
</dbReference>
<proteinExistence type="predicted"/>
<evidence type="ECO:0000313" key="2">
    <source>
        <dbReference type="EMBL" id="CAA2961047.1"/>
    </source>
</evidence>